<evidence type="ECO:0000256" key="13">
    <source>
        <dbReference type="ARBA" id="ARBA00023172"/>
    </source>
</evidence>
<evidence type="ECO:0000256" key="9">
    <source>
        <dbReference type="ARBA" id="ARBA00022763"/>
    </source>
</evidence>
<keyword evidence="15" id="KW-0539">Nucleus</keyword>
<dbReference type="InterPro" id="IPR011084">
    <property type="entry name" value="DRMBL"/>
</dbReference>
<comment type="similarity">
    <text evidence="4">Belongs to the DNA repair metallo-beta-lactamase (DRMBL) family.</text>
</comment>
<dbReference type="PANTHER" id="PTHR23240">
    <property type="entry name" value="DNA CROSS-LINK REPAIR PROTEIN PSO2/SNM1-RELATED"/>
    <property type="match status" value="1"/>
</dbReference>
<keyword evidence="8" id="KW-0255">Endonuclease</keyword>
<comment type="subcellular location">
    <subcellularLocation>
        <location evidence="3">Chromosome</location>
        <location evidence="3">Telomere</location>
    </subcellularLocation>
    <subcellularLocation>
        <location evidence="2">Nucleus</location>
    </subcellularLocation>
</comment>
<evidence type="ECO:0000256" key="12">
    <source>
        <dbReference type="ARBA" id="ARBA00022895"/>
    </source>
</evidence>
<dbReference type="Pfam" id="PF07522">
    <property type="entry name" value="DRMBL"/>
    <property type="match status" value="1"/>
</dbReference>
<evidence type="ECO:0000256" key="10">
    <source>
        <dbReference type="ARBA" id="ARBA00022801"/>
    </source>
</evidence>
<protein>
    <recommendedName>
        <fullName evidence="16">5' exonuclease Apollo</fullName>
        <ecNumber evidence="5">3.5.2.6</ecNumber>
    </recommendedName>
    <alternativeName>
        <fullName evidence="18">DNA cross-link repair 1B protein</fullName>
    </alternativeName>
    <alternativeName>
        <fullName evidence="19">DNA cross-link repair 1C protein</fullName>
    </alternativeName>
    <alternativeName>
        <fullName evidence="17">Protein artemis</fullName>
    </alternativeName>
    <alternativeName>
        <fullName evidence="20">SNM1 homolog B</fullName>
    </alternativeName>
</protein>
<keyword evidence="14" id="KW-0234">DNA repair</keyword>
<feature type="domain" description="DNA repair metallo-beta-lactamase" evidence="21">
    <location>
        <begin position="222"/>
        <end position="325"/>
    </location>
</feature>
<gene>
    <name evidence="22" type="primary">SNM1</name>
    <name evidence="22" type="ORF">QJS10_CPA09g01370</name>
</gene>
<evidence type="ECO:0000256" key="14">
    <source>
        <dbReference type="ARBA" id="ARBA00023204"/>
    </source>
</evidence>
<evidence type="ECO:0000256" key="3">
    <source>
        <dbReference type="ARBA" id="ARBA00004574"/>
    </source>
</evidence>
<dbReference type="InterPro" id="IPR036866">
    <property type="entry name" value="RibonucZ/Hydroxyglut_hydro"/>
</dbReference>
<dbReference type="GO" id="GO:0005634">
    <property type="term" value="C:nucleus"/>
    <property type="evidence" value="ECO:0007669"/>
    <property type="project" value="UniProtKB-SubCell"/>
</dbReference>
<dbReference type="Gene3D" id="3.60.15.10">
    <property type="entry name" value="Ribonuclease Z/Hydroxyacylglutathione hydrolase-like"/>
    <property type="match status" value="1"/>
</dbReference>
<evidence type="ECO:0000256" key="8">
    <source>
        <dbReference type="ARBA" id="ARBA00022759"/>
    </source>
</evidence>
<evidence type="ECO:0000256" key="16">
    <source>
        <dbReference type="ARBA" id="ARBA00039555"/>
    </source>
</evidence>
<dbReference type="GO" id="GO:0006303">
    <property type="term" value="P:double-strand break repair via nonhomologous end joining"/>
    <property type="evidence" value="ECO:0007669"/>
    <property type="project" value="TreeGrafter"/>
</dbReference>
<dbReference type="AlphaFoldDB" id="A0AAV9E3Z1"/>
<dbReference type="Gene3D" id="3.40.50.12650">
    <property type="match status" value="1"/>
</dbReference>
<accession>A0AAV9E3Z1</accession>
<evidence type="ECO:0000256" key="18">
    <source>
        <dbReference type="ARBA" id="ARBA00041693"/>
    </source>
</evidence>
<keyword evidence="23" id="KW-1185">Reference proteome</keyword>
<evidence type="ECO:0000313" key="22">
    <source>
        <dbReference type="EMBL" id="KAK1307907.1"/>
    </source>
</evidence>
<dbReference type="Proteomes" id="UP001180020">
    <property type="component" value="Unassembled WGS sequence"/>
</dbReference>
<keyword evidence="7" id="KW-0540">Nuclease</keyword>
<evidence type="ECO:0000256" key="1">
    <source>
        <dbReference type="ARBA" id="ARBA00001526"/>
    </source>
</evidence>
<keyword evidence="10" id="KW-0378">Hydrolase</keyword>
<dbReference type="EC" id="3.5.2.6" evidence="5"/>
<evidence type="ECO:0000256" key="17">
    <source>
        <dbReference type="ARBA" id="ARBA00039759"/>
    </source>
</evidence>
<evidence type="ECO:0000256" key="4">
    <source>
        <dbReference type="ARBA" id="ARBA00010304"/>
    </source>
</evidence>
<evidence type="ECO:0000313" key="23">
    <source>
        <dbReference type="Proteomes" id="UP001180020"/>
    </source>
</evidence>
<evidence type="ECO:0000256" key="11">
    <source>
        <dbReference type="ARBA" id="ARBA00022839"/>
    </source>
</evidence>
<reference evidence="22" key="2">
    <citation type="submission" date="2023-06" db="EMBL/GenBank/DDBJ databases">
        <authorList>
            <person name="Ma L."/>
            <person name="Liu K.-W."/>
            <person name="Li Z."/>
            <person name="Hsiao Y.-Y."/>
            <person name="Qi Y."/>
            <person name="Fu T."/>
            <person name="Tang G."/>
            <person name="Zhang D."/>
            <person name="Sun W.-H."/>
            <person name="Liu D.-K."/>
            <person name="Li Y."/>
            <person name="Chen G.-Z."/>
            <person name="Liu X.-D."/>
            <person name="Liao X.-Y."/>
            <person name="Jiang Y.-T."/>
            <person name="Yu X."/>
            <person name="Hao Y."/>
            <person name="Huang J."/>
            <person name="Zhao X.-W."/>
            <person name="Ke S."/>
            <person name="Chen Y.-Y."/>
            <person name="Wu W.-L."/>
            <person name="Hsu J.-L."/>
            <person name="Lin Y.-F."/>
            <person name="Huang M.-D."/>
            <person name="Li C.-Y."/>
            <person name="Huang L."/>
            <person name="Wang Z.-W."/>
            <person name="Zhao X."/>
            <person name="Zhong W.-Y."/>
            <person name="Peng D.-H."/>
            <person name="Ahmad S."/>
            <person name="Lan S."/>
            <person name="Zhang J.-S."/>
            <person name="Tsai W.-C."/>
            <person name="Van De Peer Y."/>
            <person name="Liu Z.-J."/>
        </authorList>
    </citation>
    <scope>NUCLEOTIDE SEQUENCE</scope>
    <source>
        <strain evidence="22">CP</strain>
        <tissue evidence="22">Leaves</tissue>
    </source>
</reference>
<evidence type="ECO:0000256" key="7">
    <source>
        <dbReference type="ARBA" id="ARBA00022722"/>
    </source>
</evidence>
<evidence type="ECO:0000256" key="5">
    <source>
        <dbReference type="ARBA" id="ARBA00012865"/>
    </source>
</evidence>
<dbReference type="GO" id="GO:0004519">
    <property type="term" value="F:endonuclease activity"/>
    <property type="evidence" value="ECO:0007669"/>
    <property type="project" value="UniProtKB-KW"/>
</dbReference>
<dbReference type="GO" id="GO:0006310">
    <property type="term" value="P:DNA recombination"/>
    <property type="evidence" value="ECO:0007669"/>
    <property type="project" value="UniProtKB-KW"/>
</dbReference>
<dbReference type="GO" id="GO:0003684">
    <property type="term" value="F:damaged DNA binding"/>
    <property type="evidence" value="ECO:0007669"/>
    <property type="project" value="TreeGrafter"/>
</dbReference>
<evidence type="ECO:0000256" key="20">
    <source>
        <dbReference type="ARBA" id="ARBA00042738"/>
    </source>
</evidence>
<comment type="catalytic activity">
    <reaction evidence="1">
        <text>a beta-lactam + H2O = a substituted beta-amino acid</text>
        <dbReference type="Rhea" id="RHEA:20401"/>
        <dbReference type="ChEBI" id="CHEBI:15377"/>
        <dbReference type="ChEBI" id="CHEBI:35627"/>
        <dbReference type="ChEBI" id="CHEBI:140347"/>
        <dbReference type="EC" id="3.5.2.6"/>
    </reaction>
</comment>
<dbReference type="GO" id="GO:0000781">
    <property type="term" value="C:chromosome, telomeric region"/>
    <property type="evidence" value="ECO:0007669"/>
    <property type="project" value="UniProtKB-SubCell"/>
</dbReference>
<dbReference type="SUPFAM" id="SSF56281">
    <property type="entry name" value="Metallo-hydrolase/oxidoreductase"/>
    <property type="match status" value="1"/>
</dbReference>
<dbReference type="FunFam" id="3.40.50.12650:FF:000003">
    <property type="entry name" value="DNA cross-link repair 1B"/>
    <property type="match status" value="1"/>
</dbReference>
<organism evidence="22 23">
    <name type="scientific">Acorus calamus</name>
    <name type="common">Sweet flag</name>
    <dbReference type="NCBI Taxonomy" id="4465"/>
    <lineage>
        <taxon>Eukaryota</taxon>
        <taxon>Viridiplantae</taxon>
        <taxon>Streptophyta</taxon>
        <taxon>Embryophyta</taxon>
        <taxon>Tracheophyta</taxon>
        <taxon>Spermatophyta</taxon>
        <taxon>Magnoliopsida</taxon>
        <taxon>Liliopsida</taxon>
        <taxon>Acoraceae</taxon>
        <taxon>Acorus</taxon>
    </lineage>
</organism>
<dbReference type="GO" id="GO:0036297">
    <property type="term" value="P:interstrand cross-link repair"/>
    <property type="evidence" value="ECO:0007669"/>
    <property type="project" value="TreeGrafter"/>
</dbReference>
<sequence>MDDRLIAIDRWTSESQAYFLTHLHADHTRGLSPGWRRGPIFCSRVSATLFPSKFPGFDLSLIKALEIGRTYSFTLKSLSSDQSVQYRVTPIDACHCPGAVMFLFNGDFGKVLYTGDFRWETKGNRAQMAKYMLLRALGKDKVDFLHVDNTFCHPSFSFPPREVAAQQVVDIISSYPKHDILIGIDTLGKEDLLVHISHALNTKIWVWPERLQTMHLLGFDDVFTTKTCLARVRAVPRYSLTIDTLEALNTVKPTIGIMPSGLPWSVTMFNSNKHSRDPSFAVTLHLDKDQLNSPQRFHRYVYSVPYSEHSCFNEIGEFIRLVQPFDMSGIVTSSFCYINPRHHFGHLCGAYQLLGHSWDNLEKHELFEKTEFMQIGSVSRCRDSKMGRNKKRALRNYCSGVRRSRVSLVRRERRGVKIIEDGFCASDLNTGIT</sequence>
<dbReference type="GO" id="GO:0035312">
    <property type="term" value="F:5'-3' DNA exonuclease activity"/>
    <property type="evidence" value="ECO:0007669"/>
    <property type="project" value="TreeGrafter"/>
</dbReference>
<comment type="caution">
    <text evidence="22">The sequence shown here is derived from an EMBL/GenBank/DDBJ whole genome shotgun (WGS) entry which is preliminary data.</text>
</comment>
<proteinExistence type="inferred from homology"/>
<evidence type="ECO:0000256" key="2">
    <source>
        <dbReference type="ARBA" id="ARBA00004123"/>
    </source>
</evidence>
<dbReference type="EMBL" id="JAUJYO010000009">
    <property type="protein sequence ID" value="KAK1307907.1"/>
    <property type="molecule type" value="Genomic_DNA"/>
</dbReference>
<reference evidence="22" key="1">
    <citation type="journal article" date="2023" name="Nat. Commun.">
        <title>Diploid and tetraploid genomes of Acorus and the evolution of monocots.</title>
        <authorList>
            <person name="Ma L."/>
            <person name="Liu K.W."/>
            <person name="Li Z."/>
            <person name="Hsiao Y.Y."/>
            <person name="Qi Y."/>
            <person name="Fu T."/>
            <person name="Tang G.D."/>
            <person name="Zhang D."/>
            <person name="Sun W.H."/>
            <person name="Liu D.K."/>
            <person name="Li Y."/>
            <person name="Chen G.Z."/>
            <person name="Liu X.D."/>
            <person name="Liao X.Y."/>
            <person name="Jiang Y.T."/>
            <person name="Yu X."/>
            <person name="Hao Y."/>
            <person name="Huang J."/>
            <person name="Zhao X.W."/>
            <person name="Ke S."/>
            <person name="Chen Y.Y."/>
            <person name="Wu W.L."/>
            <person name="Hsu J.L."/>
            <person name="Lin Y.F."/>
            <person name="Huang M.D."/>
            <person name="Li C.Y."/>
            <person name="Huang L."/>
            <person name="Wang Z.W."/>
            <person name="Zhao X."/>
            <person name="Zhong W.Y."/>
            <person name="Peng D.H."/>
            <person name="Ahmad S."/>
            <person name="Lan S."/>
            <person name="Zhang J.S."/>
            <person name="Tsai W.C."/>
            <person name="Van de Peer Y."/>
            <person name="Liu Z.J."/>
        </authorList>
    </citation>
    <scope>NUCLEOTIDE SEQUENCE</scope>
    <source>
        <strain evidence="22">CP</strain>
    </source>
</reference>
<evidence type="ECO:0000256" key="19">
    <source>
        <dbReference type="ARBA" id="ARBA00042677"/>
    </source>
</evidence>
<keyword evidence="6" id="KW-0158">Chromosome</keyword>
<name>A0AAV9E3Z1_ACOCL</name>
<keyword evidence="12" id="KW-0779">Telomere</keyword>
<keyword evidence="13" id="KW-0233">DNA recombination</keyword>
<evidence type="ECO:0000259" key="21">
    <source>
        <dbReference type="Pfam" id="PF07522"/>
    </source>
</evidence>
<keyword evidence="11" id="KW-0269">Exonuclease</keyword>
<evidence type="ECO:0000256" key="15">
    <source>
        <dbReference type="ARBA" id="ARBA00023242"/>
    </source>
</evidence>
<dbReference type="PANTHER" id="PTHR23240:SF8">
    <property type="entry name" value="PROTEIN ARTEMIS"/>
    <property type="match status" value="1"/>
</dbReference>
<keyword evidence="9" id="KW-0227">DNA damage</keyword>
<dbReference type="GO" id="GO:0008800">
    <property type="term" value="F:beta-lactamase activity"/>
    <property type="evidence" value="ECO:0007669"/>
    <property type="project" value="UniProtKB-EC"/>
</dbReference>
<evidence type="ECO:0000256" key="6">
    <source>
        <dbReference type="ARBA" id="ARBA00022454"/>
    </source>
</evidence>